<evidence type="ECO:0000313" key="3">
    <source>
        <dbReference type="Proteomes" id="UP000713222"/>
    </source>
</evidence>
<dbReference type="EMBL" id="RGET01000168">
    <property type="protein sequence ID" value="NBN88562.1"/>
    <property type="molecule type" value="Genomic_DNA"/>
</dbReference>
<evidence type="ECO:0000256" key="1">
    <source>
        <dbReference type="SAM" id="MobiDB-lite"/>
    </source>
</evidence>
<proteinExistence type="predicted"/>
<protein>
    <submittedName>
        <fullName evidence="2">Uncharacterized protein</fullName>
    </submittedName>
</protein>
<comment type="caution">
    <text evidence="2">The sequence shown here is derived from an EMBL/GenBank/DDBJ whole genome shotgun (WGS) entry which is preliminary data.</text>
</comment>
<organism evidence="2 3">
    <name type="scientific">Candidatus Fonsibacter lacus</name>
    <dbReference type="NCBI Taxonomy" id="2576439"/>
    <lineage>
        <taxon>Bacteria</taxon>
        <taxon>Pseudomonadati</taxon>
        <taxon>Pseudomonadota</taxon>
        <taxon>Alphaproteobacteria</taxon>
        <taxon>Candidatus Pelagibacterales</taxon>
        <taxon>Candidatus Pelagibacterales incertae sedis</taxon>
        <taxon>Candidatus Fonsibacter</taxon>
    </lineage>
</organism>
<dbReference type="Proteomes" id="UP000713222">
    <property type="component" value="Unassembled WGS sequence"/>
</dbReference>
<dbReference type="AlphaFoldDB" id="A0A964XSA9"/>
<feature type="region of interest" description="Disordered" evidence="1">
    <location>
        <begin position="1"/>
        <end position="31"/>
    </location>
</feature>
<evidence type="ECO:0000313" key="2">
    <source>
        <dbReference type="EMBL" id="NBN88562.1"/>
    </source>
</evidence>
<sequence>MQWFPAERCGGTGGTNGTESAQIQRQGHGPAVALHSAEANLPGLLGTGQAGQHSGPAVGPLGVMEDALQAQGGVGDEQAAIHDAQADPTKVRLGSHVADFHAGGSAAGQLDKFPDGAHVAVAAIAFDAELMLQDAGQAAFFIGLLGGFAVLAPVVAVNQLVGVGLGSDTGIHQRPRTGEEGAVLVALALAVKAVGRSATEDGHAVADDGDEGHGAQRHAMAKLRGDDRRQVAVQIGPVGLPLLLWQVGRVAQGELSKAGCVSALLERGADGAQ</sequence>
<reference evidence="2" key="1">
    <citation type="submission" date="2018-10" db="EMBL/GenBank/DDBJ databases">
        <title>Iterative Subtractive Binning of Freshwater Chronoseries Metagenomes Recovers Nearly Complete Genomes from over Four Hundred Novel Species.</title>
        <authorList>
            <person name="Rodriguez-R L.M."/>
            <person name="Tsementzi D."/>
            <person name="Luo C."/>
            <person name="Konstantinidis K.T."/>
        </authorList>
    </citation>
    <scope>NUCLEOTIDE SEQUENCE</scope>
    <source>
        <strain evidence="2">WB7_6_001</strain>
    </source>
</reference>
<gene>
    <name evidence="2" type="ORF">EBV32_05705</name>
</gene>
<accession>A0A964XSA9</accession>
<name>A0A964XSA9_9PROT</name>